<feature type="region of interest" description="Disordered" evidence="1">
    <location>
        <begin position="47"/>
        <end position="78"/>
    </location>
</feature>
<protein>
    <submittedName>
        <fullName evidence="3">DUF2945 domain-containing protein</fullName>
    </submittedName>
</protein>
<name>A0ABW4S5C5_9RHOB</name>
<evidence type="ECO:0000313" key="4">
    <source>
        <dbReference type="Proteomes" id="UP001597353"/>
    </source>
</evidence>
<organism evidence="3 4">
    <name type="scientific">Halodurantibacterium flavum</name>
    <dbReference type="NCBI Taxonomy" id="1382802"/>
    <lineage>
        <taxon>Bacteria</taxon>
        <taxon>Pseudomonadati</taxon>
        <taxon>Pseudomonadota</taxon>
        <taxon>Alphaproteobacteria</taxon>
        <taxon>Rhodobacterales</taxon>
        <taxon>Paracoccaceae</taxon>
        <taxon>Halodurantibacterium</taxon>
    </lineage>
</organism>
<reference evidence="4" key="1">
    <citation type="journal article" date="2019" name="Int. J. Syst. Evol. Microbiol.">
        <title>The Global Catalogue of Microorganisms (GCM) 10K type strain sequencing project: providing services to taxonomists for standard genome sequencing and annotation.</title>
        <authorList>
            <consortium name="The Broad Institute Genomics Platform"/>
            <consortium name="The Broad Institute Genome Sequencing Center for Infectious Disease"/>
            <person name="Wu L."/>
            <person name="Ma J."/>
        </authorList>
    </citation>
    <scope>NUCLEOTIDE SEQUENCE [LARGE SCALE GENOMIC DNA]</scope>
    <source>
        <strain evidence="4">CGMCC 4.7242</strain>
    </source>
</reference>
<feature type="domain" description="Hypervirulence associated protein TUDOR" evidence="2">
    <location>
        <begin position="7"/>
        <end position="62"/>
    </location>
</feature>
<dbReference type="Proteomes" id="UP001597353">
    <property type="component" value="Unassembled WGS sequence"/>
</dbReference>
<proteinExistence type="predicted"/>
<dbReference type="InterPro" id="IPR021331">
    <property type="entry name" value="Hva1_TUDOR"/>
</dbReference>
<sequence length="78" mass="8611">MVEFQKGDRVSWRWGSGRGEGEVVEVFTRRVSRTIKGRKITRNGSARRPAYLLRQGGDGSRAGGHVLKSETELSPVPG</sequence>
<comment type="caution">
    <text evidence="3">The sequence shown here is derived from an EMBL/GenBank/DDBJ whole genome shotgun (WGS) entry which is preliminary data.</text>
</comment>
<gene>
    <name evidence="3" type="ORF">ACFSGJ_06220</name>
</gene>
<evidence type="ECO:0000256" key="1">
    <source>
        <dbReference type="SAM" id="MobiDB-lite"/>
    </source>
</evidence>
<dbReference type="Pfam" id="PF11160">
    <property type="entry name" value="Hva1_TUDOR"/>
    <property type="match status" value="1"/>
</dbReference>
<dbReference type="EMBL" id="JBHUGH010000003">
    <property type="protein sequence ID" value="MFD1911812.1"/>
    <property type="molecule type" value="Genomic_DNA"/>
</dbReference>
<evidence type="ECO:0000259" key="2">
    <source>
        <dbReference type="Pfam" id="PF11160"/>
    </source>
</evidence>
<dbReference type="RefSeq" id="WP_390260123.1">
    <property type="nucleotide sequence ID" value="NZ_JBHUGH010000003.1"/>
</dbReference>
<keyword evidence="4" id="KW-1185">Reference proteome</keyword>
<accession>A0ABW4S5C5</accession>
<evidence type="ECO:0000313" key="3">
    <source>
        <dbReference type="EMBL" id="MFD1911812.1"/>
    </source>
</evidence>